<reference evidence="9" key="2">
    <citation type="submission" date="2011-01" db="EMBL/GenBank/DDBJ databases">
        <title>The complete genome of Deinococcus maricopensis DSM 21211.</title>
        <authorList>
            <consortium name="US DOE Joint Genome Institute (JGI-PGF)"/>
            <person name="Lucas S."/>
            <person name="Copeland A."/>
            <person name="Lapidus A."/>
            <person name="Goodwin L."/>
            <person name="Pitluck S."/>
            <person name="Kyrpides N."/>
            <person name="Mavromatis K."/>
            <person name="Pagani I."/>
            <person name="Ivanova N."/>
            <person name="Ovchinnikova G."/>
            <person name="Zeytun A."/>
            <person name="Detter J.C."/>
            <person name="Han C."/>
            <person name="Land M."/>
            <person name="Hauser L."/>
            <person name="Markowitz V."/>
            <person name="Cheng J.-F."/>
            <person name="Hugenholtz P."/>
            <person name="Woyke T."/>
            <person name="Wu D."/>
            <person name="Pukall R."/>
            <person name="Gehrich-Schroeter G."/>
            <person name="Brambilla E."/>
            <person name="Klenk H.-P."/>
            <person name="Eisen J.A."/>
        </authorList>
    </citation>
    <scope>NUCLEOTIDE SEQUENCE [LARGE SCALE GENOMIC DNA]</scope>
    <source>
        <strain evidence="9">DSM 21211 / LMG 22137 / NRRL B-23946 / LB-34</strain>
    </source>
</reference>
<feature type="domain" description="Aminoglycoside phosphotransferase" evidence="7">
    <location>
        <begin position="36"/>
        <end position="238"/>
    </location>
</feature>
<accession>E8U5N2</accession>
<organism evidence="8 9">
    <name type="scientific">Deinococcus maricopensis (strain DSM 21211 / LMG 22137 / NRRL B-23946 / LB-34)</name>
    <dbReference type="NCBI Taxonomy" id="709986"/>
    <lineage>
        <taxon>Bacteria</taxon>
        <taxon>Thermotogati</taxon>
        <taxon>Deinococcota</taxon>
        <taxon>Deinococci</taxon>
        <taxon>Deinococcales</taxon>
        <taxon>Deinococcaceae</taxon>
        <taxon>Deinococcus</taxon>
    </lineage>
</organism>
<dbReference type="CDD" id="cd05150">
    <property type="entry name" value="APH"/>
    <property type="match status" value="1"/>
</dbReference>
<comment type="similarity">
    <text evidence="1">Belongs to the aminoglycoside phosphotransferase family.</text>
</comment>
<dbReference type="STRING" id="709986.Deima_0715"/>
<keyword evidence="4 8" id="KW-0418">Kinase</keyword>
<dbReference type="Proteomes" id="UP000008635">
    <property type="component" value="Chromosome"/>
</dbReference>
<dbReference type="OrthoDB" id="3806873at2"/>
<sequence>MADTPPLTLPEALRRTLPAARWELTHTNDAGTRVYRSQRFLIKVHPRGPSHPLFSEKERLRWLAPRVPVPPLAGYAEDADHAYLALARLPGMPMNHPDARLHARRNADLLARALAELHALPIRDCPFTHTLTERLRDLRTRLTASGEIPTPVAERFNALVRQRPHDEDLVVTHGHATLEHVLVNGEYVEALTGVGRAGLADRHVDLAAAHTSLTQDYDPDAAAHFLDTYGRARIDLHKLDYYARLNALA</sequence>
<dbReference type="AlphaFoldDB" id="E8U5N2"/>
<evidence type="ECO:0000256" key="6">
    <source>
        <dbReference type="ARBA" id="ARBA00023251"/>
    </source>
</evidence>
<dbReference type="GO" id="GO:0005524">
    <property type="term" value="F:ATP binding"/>
    <property type="evidence" value="ECO:0007669"/>
    <property type="project" value="UniProtKB-KW"/>
</dbReference>
<dbReference type="PANTHER" id="PTHR21310">
    <property type="entry name" value="AMINOGLYCOSIDE PHOSPHOTRANSFERASE-RELATED-RELATED"/>
    <property type="match status" value="1"/>
</dbReference>
<dbReference type="Gene3D" id="3.30.200.20">
    <property type="entry name" value="Phosphorylase Kinase, domain 1"/>
    <property type="match status" value="1"/>
</dbReference>
<evidence type="ECO:0000259" key="7">
    <source>
        <dbReference type="Pfam" id="PF01636"/>
    </source>
</evidence>
<dbReference type="GO" id="GO:0046677">
    <property type="term" value="P:response to antibiotic"/>
    <property type="evidence" value="ECO:0007669"/>
    <property type="project" value="UniProtKB-KW"/>
</dbReference>
<keyword evidence="2 8" id="KW-0808">Transferase</keyword>
<dbReference type="HOGENOM" id="CLU_073027_0_1_0"/>
<evidence type="ECO:0000256" key="5">
    <source>
        <dbReference type="ARBA" id="ARBA00022840"/>
    </source>
</evidence>
<dbReference type="InterPro" id="IPR011009">
    <property type="entry name" value="Kinase-like_dom_sf"/>
</dbReference>
<dbReference type="PIRSF" id="PIRSF000706">
    <property type="entry name" value="Kanamycin_kin"/>
    <property type="match status" value="1"/>
</dbReference>
<evidence type="ECO:0000256" key="2">
    <source>
        <dbReference type="ARBA" id="ARBA00022679"/>
    </source>
</evidence>
<dbReference type="eggNOG" id="COG3231">
    <property type="taxonomic scope" value="Bacteria"/>
</dbReference>
<proteinExistence type="inferred from homology"/>
<evidence type="ECO:0000313" key="8">
    <source>
        <dbReference type="EMBL" id="ADV66371.1"/>
    </source>
</evidence>
<dbReference type="Gene3D" id="3.90.1200.10">
    <property type="match status" value="1"/>
</dbReference>
<evidence type="ECO:0000256" key="4">
    <source>
        <dbReference type="ARBA" id="ARBA00022777"/>
    </source>
</evidence>
<evidence type="ECO:0000256" key="3">
    <source>
        <dbReference type="ARBA" id="ARBA00022741"/>
    </source>
</evidence>
<dbReference type="InterPro" id="IPR002575">
    <property type="entry name" value="Aminoglycoside_PTrfase"/>
</dbReference>
<dbReference type="Pfam" id="PF01636">
    <property type="entry name" value="APH"/>
    <property type="match status" value="1"/>
</dbReference>
<evidence type="ECO:0000256" key="1">
    <source>
        <dbReference type="ARBA" id="ARBA00006219"/>
    </source>
</evidence>
<reference evidence="8 9" key="1">
    <citation type="journal article" date="2011" name="Stand. Genomic Sci.">
        <title>Complete genome sequence of Deinococcus maricopensis type strain (LB-34).</title>
        <authorList>
            <person name="Pukall R."/>
            <person name="Zeytun A."/>
            <person name="Lucas S."/>
            <person name="Lapidus A."/>
            <person name="Hammon N."/>
            <person name="Deshpande S."/>
            <person name="Nolan M."/>
            <person name="Cheng J.F."/>
            <person name="Pitluck S."/>
            <person name="Liolios K."/>
            <person name="Pagani I."/>
            <person name="Mikhailova N."/>
            <person name="Ivanova N."/>
            <person name="Mavromatis K."/>
            <person name="Pati A."/>
            <person name="Tapia R."/>
            <person name="Han C."/>
            <person name="Goodwin L."/>
            <person name="Chen A."/>
            <person name="Palaniappan K."/>
            <person name="Land M."/>
            <person name="Hauser L."/>
            <person name="Chang Y.J."/>
            <person name="Jeffries C.D."/>
            <person name="Brambilla E.M."/>
            <person name="Rohde M."/>
            <person name="Goker M."/>
            <person name="Detter J.C."/>
            <person name="Woyke T."/>
            <person name="Bristow J."/>
            <person name="Eisen J.A."/>
            <person name="Markowitz V."/>
            <person name="Hugenholtz P."/>
            <person name="Kyrpides N.C."/>
            <person name="Klenk H.P."/>
        </authorList>
    </citation>
    <scope>NUCLEOTIDE SEQUENCE [LARGE SCALE GENOMIC DNA]</scope>
    <source>
        <strain evidence="9">DSM 21211 / LMG 22137 / NRRL B-23946 / LB-34</strain>
    </source>
</reference>
<name>E8U5N2_DEIML</name>
<dbReference type="EC" id="2.7.1.95" evidence="8"/>
<keyword evidence="3" id="KW-0547">Nucleotide-binding</keyword>
<evidence type="ECO:0000313" key="9">
    <source>
        <dbReference type="Proteomes" id="UP000008635"/>
    </source>
</evidence>
<keyword evidence="6" id="KW-0046">Antibiotic resistance</keyword>
<keyword evidence="5" id="KW-0067">ATP-binding</keyword>
<dbReference type="RefSeq" id="WP_013555876.1">
    <property type="nucleotide sequence ID" value="NC_014958.1"/>
</dbReference>
<dbReference type="InterPro" id="IPR024165">
    <property type="entry name" value="Kan/Strep_kinase"/>
</dbReference>
<protein>
    <submittedName>
        <fullName evidence="8">Kanamycin kinase</fullName>
        <ecNumber evidence="8">2.7.1.95</ecNumber>
    </submittedName>
</protein>
<dbReference type="SUPFAM" id="SSF56112">
    <property type="entry name" value="Protein kinase-like (PK-like)"/>
    <property type="match status" value="1"/>
</dbReference>
<dbReference type="GO" id="GO:0008910">
    <property type="term" value="F:kanamycin kinase activity"/>
    <property type="evidence" value="ECO:0007669"/>
    <property type="project" value="UniProtKB-EC"/>
</dbReference>
<dbReference type="KEGG" id="dmr:Deima_0715"/>
<keyword evidence="9" id="KW-1185">Reference proteome</keyword>
<dbReference type="PANTHER" id="PTHR21310:SF41">
    <property type="entry name" value="3'-PHOSPHOTRANSFERASE, PUTATIVE-RELATED"/>
    <property type="match status" value="1"/>
</dbReference>
<dbReference type="EMBL" id="CP002454">
    <property type="protein sequence ID" value="ADV66371.1"/>
    <property type="molecule type" value="Genomic_DNA"/>
</dbReference>
<dbReference type="InterPro" id="IPR051678">
    <property type="entry name" value="AGP_Transferase"/>
</dbReference>
<gene>
    <name evidence="8" type="ordered locus">Deima_0715</name>
</gene>